<dbReference type="InterPro" id="IPR050710">
    <property type="entry name" value="Band7/mec-2_domain"/>
</dbReference>
<dbReference type="PANTHER" id="PTHR43327:SF10">
    <property type="entry name" value="STOMATIN-LIKE PROTEIN 2, MITOCHONDRIAL"/>
    <property type="match status" value="1"/>
</dbReference>
<evidence type="ECO:0000313" key="5">
    <source>
        <dbReference type="Proteomes" id="UP001171111"/>
    </source>
</evidence>
<dbReference type="CDD" id="cd08829">
    <property type="entry name" value="SPFH_paraslipin"/>
    <property type="match status" value="1"/>
</dbReference>
<dbReference type="Pfam" id="PF01145">
    <property type="entry name" value="Band_7"/>
    <property type="match status" value="1"/>
</dbReference>
<evidence type="ECO:0000256" key="2">
    <source>
        <dbReference type="SAM" id="Coils"/>
    </source>
</evidence>
<evidence type="ECO:0000313" key="4">
    <source>
        <dbReference type="EMBL" id="MDO2409414.1"/>
    </source>
</evidence>
<feature type="domain" description="Band 7" evidence="3">
    <location>
        <begin position="21"/>
        <end position="179"/>
    </location>
</feature>
<name>A0ABT8T6S6_9BACT</name>
<dbReference type="SMART" id="SM00244">
    <property type="entry name" value="PHB"/>
    <property type="match status" value="1"/>
</dbReference>
<dbReference type="Proteomes" id="UP001171111">
    <property type="component" value="Unassembled WGS sequence"/>
</dbReference>
<organism evidence="4 5">
    <name type="scientific">Campylobacter magnus</name>
    <dbReference type="NCBI Taxonomy" id="3026462"/>
    <lineage>
        <taxon>Bacteria</taxon>
        <taxon>Pseudomonadati</taxon>
        <taxon>Campylobacterota</taxon>
        <taxon>Epsilonproteobacteria</taxon>
        <taxon>Campylobacterales</taxon>
        <taxon>Campylobacteraceae</taxon>
        <taxon>Campylobacter</taxon>
    </lineage>
</organism>
<reference evidence="4 5" key="1">
    <citation type="submission" date="2023-06" db="EMBL/GenBank/DDBJ databases">
        <title>Campylobacter magnum sp. nov., isolated from cecal contents of domestic pigs (Sus scrofa domesticus).</title>
        <authorList>
            <person name="Papic B."/>
            <person name="Gruntar I."/>
        </authorList>
    </citation>
    <scope>NUCLEOTIDE SEQUENCE [LARGE SCALE GENOMIC DNA]</scope>
    <source>
        <strain evidence="5">34484-21</strain>
    </source>
</reference>
<evidence type="ECO:0000256" key="1">
    <source>
        <dbReference type="ARBA" id="ARBA00004167"/>
    </source>
</evidence>
<proteinExistence type="predicted"/>
<keyword evidence="5" id="KW-1185">Reference proteome</keyword>
<dbReference type="SUPFAM" id="SSF117892">
    <property type="entry name" value="Band 7/SPFH domain"/>
    <property type="match status" value="1"/>
</dbReference>
<dbReference type="EMBL" id="JAULJQ010000005">
    <property type="protein sequence ID" value="MDO2409414.1"/>
    <property type="molecule type" value="Genomic_DNA"/>
</dbReference>
<accession>A0ABT8T6S6</accession>
<comment type="subcellular location">
    <subcellularLocation>
        <location evidence="1">Membrane</location>
        <topology evidence="1">Single-pass membrane protein</topology>
    </subcellularLocation>
</comment>
<gene>
    <name evidence="4" type="ORF">Q2362_04785</name>
</gene>
<dbReference type="PANTHER" id="PTHR43327">
    <property type="entry name" value="STOMATIN-LIKE PROTEIN 2, MITOCHONDRIAL"/>
    <property type="match status" value="1"/>
</dbReference>
<dbReference type="InterPro" id="IPR001107">
    <property type="entry name" value="Band_7"/>
</dbReference>
<evidence type="ECO:0000259" key="3">
    <source>
        <dbReference type="SMART" id="SM00244"/>
    </source>
</evidence>
<comment type="caution">
    <text evidence="4">The sequence shown here is derived from an EMBL/GenBank/DDBJ whole genome shotgun (WGS) entry which is preliminary data.</text>
</comment>
<keyword evidence="2" id="KW-0175">Coiled coil</keyword>
<sequence length="313" mass="34880">MEIISSFLILLILFVVLIIKLGVKIVSQADIYIIERLGRFHRVLDGGFHIIIPFFDSVRAKLSVREGLVDISRQQVITKDNVNIMVDGIVFLKVFDGRMAVYNVEDYKKAISNLAMTTLRSAIGEMSLDSTLSSRDQLNAKLQMALGDAANNWGVKIMRVEISEISVPHDIEEAMNMQMKAEREKRAIELNAQANKEALIRNAEALKQEQVLQAEAIERMADARKYEQIALAQGQKAAMEAINEAALSSHAGLEFLLANERVKAFGELAKNTSNDKILVPYETAELIGSLSVFKEFLSPKKAKNKESAEQGEI</sequence>
<dbReference type="InterPro" id="IPR036013">
    <property type="entry name" value="Band_7/SPFH_dom_sf"/>
</dbReference>
<dbReference type="PRINTS" id="PR00721">
    <property type="entry name" value="STOMATIN"/>
</dbReference>
<feature type="coiled-coil region" evidence="2">
    <location>
        <begin position="171"/>
        <end position="220"/>
    </location>
</feature>
<protein>
    <submittedName>
        <fullName evidence="4">Stomatin-like protein</fullName>
    </submittedName>
</protein>
<dbReference type="Gene3D" id="3.30.479.30">
    <property type="entry name" value="Band 7 domain"/>
    <property type="match status" value="1"/>
</dbReference>
<dbReference type="RefSeq" id="WP_273933529.1">
    <property type="nucleotide sequence ID" value="NZ_JAQSLJ010000001.1"/>
</dbReference>
<dbReference type="InterPro" id="IPR001972">
    <property type="entry name" value="Stomatin_HflK_fam"/>
</dbReference>